<keyword evidence="8" id="KW-0547">Nucleotide-binding</keyword>
<keyword evidence="12" id="KW-0902">Two-component regulatory system</keyword>
<name>A0A9D1FQT6_9FIRM</name>
<evidence type="ECO:0000256" key="4">
    <source>
        <dbReference type="ARBA" id="ARBA00022475"/>
    </source>
</evidence>
<dbReference type="InterPro" id="IPR050640">
    <property type="entry name" value="Bact_2-comp_sensor_kinase"/>
</dbReference>
<comment type="caution">
    <text evidence="17">The sequence shown here is derived from an EMBL/GenBank/DDBJ whole genome shotgun (WGS) entry which is preliminary data.</text>
</comment>
<evidence type="ECO:0000259" key="16">
    <source>
        <dbReference type="PROSITE" id="PS50885"/>
    </source>
</evidence>
<keyword evidence="11 14" id="KW-1133">Transmembrane helix</keyword>
<dbReference type="Proteomes" id="UP000824002">
    <property type="component" value="Unassembled WGS sequence"/>
</dbReference>
<evidence type="ECO:0000256" key="8">
    <source>
        <dbReference type="ARBA" id="ARBA00022741"/>
    </source>
</evidence>
<evidence type="ECO:0000313" key="18">
    <source>
        <dbReference type="Proteomes" id="UP000824002"/>
    </source>
</evidence>
<evidence type="ECO:0000256" key="3">
    <source>
        <dbReference type="ARBA" id="ARBA00012438"/>
    </source>
</evidence>
<comment type="subcellular location">
    <subcellularLocation>
        <location evidence="2">Cell membrane</location>
        <topology evidence="2">Multi-pass membrane protein</topology>
    </subcellularLocation>
</comment>
<reference evidence="17" key="2">
    <citation type="journal article" date="2021" name="PeerJ">
        <title>Extensive microbial diversity within the chicken gut microbiome revealed by metagenomics and culture.</title>
        <authorList>
            <person name="Gilroy R."/>
            <person name="Ravi A."/>
            <person name="Getino M."/>
            <person name="Pursley I."/>
            <person name="Horton D.L."/>
            <person name="Alikhan N.F."/>
            <person name="Baker D."/>
            <person name="Gharbi K."/>
            <person name="Hall N."/>
            <person name="Watson M."/>
            <person name="Adriaenssens E.M."/>
            <person name="Foster-Nyarko E."/>
            <person name="Jarju S."/>
            <person name="Secka A."/>
            <person name="Antonio M."/>
            <person name="Oren A."/>
            <person name="Chaudhuri R.R."/>
            <person name="La Ragione R."/>
            <person name="Hildebrand F."/>
            <person name="Pallen M.J."/>
        </authorList>
    </citation>
    <scope>NUCLEOTIDE SEQUENCE</scope>
    <source>
        <strain evidence="17">CHK199-13235</strain>
    </source>
</reference>
<feature type="transmembrane region" description="Helical" evidence="14">
    <location>
        <begin position="20"/>
        <end position="37"/>
    </location>
</feature>
<evidence type="ECO:0000313" key="17">
    <source>
        <dbReference type="EMBL" id="HIS77665.1"/>
    </source>
</evidence>
<dbReference type="PROSITE" id="PS50109">
    <property type="entry name" value="HIS_KIN"/>
    <property type="match status" value="1"/>
</dbReference>
<evidence type="ECO:0000256" key="1">
    <source>
        <dbReference type="ARBA" id="ARBA00000085"/>
    </source>
</evidence>
<evidence type="ECO:0000256" key="13">
    <source>
        <dbReference type="ARBA" id="ARBA00023136"/>
    </source>
</evidence>
<dbReference type="SMART" id="SM00387">
    <property type="entry name" value="HATPase_c"/>
    <property type="match status" value="1"/>
</dbReference>
<dbReference type="Pfam" id="PF06580">
    <property type="entry name" value="His_kinase"/>
    <property type="match status" value="1"/>
</dbReference>
<dbReference type="InterPro" id="IPR036890">
    <property type="entry name" value="HATPase_C_sf"/>
</dbReference>
<dbReference type="AlphaFoldDB" id="A0A9D1FQT6"/>
<feature type="domain" description="HAMP" evidence="16">
    <location>
        <begin position="324"/>
        <end position="376"/>
    </location>
</feature>
<keyword evidence="7 14" id="KW-0812">Transmembrane</keyword>
<keyword evidence="13 14" id="KW-0472">Membrane</keyword>
<dbReference type="InterPro" id="IPR005467">
    <property type="entry name" value="His_kinase_dom"/>
</dbReference>
<dbReference type="EC" id="2.7.13.3" evidence="3"/>
<keyword evidence="10" id="KW-0067">ATP-binding</keyword>
<dbReference type="Gene3D" id="3.30.565.10">
    <property type="entry name" value="Histidine kinase-like ATPase, C-terminal domain"/>
    <property type="match status" value="1"/>
</dbReference>
<protein>
    <recommendedName>
        <fullName evidence="3">histidine kinase</fullName>
        <ecNumber evidence="3">2.7.13.3</ecNumber>
    </recommendedName>
</protein>
<organism evidence="17 18">
    <name type="scientific">Candidatus Merdivicinus excrementipullorum</name>
    <dbReference type="NCBI Taxonomy" id="2840867"/>
    <lineage>
        <taxon>Bacteria</taxon>
        <taxon>Bacillati</taxon>
        <taxon>Bacillota</taxon>
        <taxon>Clostridia</taxon>
        <taxon>Eubacteriales</taxon>
        <taxon>Oscillospiraceae</taxon>
        <taxon>Oscillospiraceae incertae sedis</taxon>
        <taxon>Candidatus Merdivicinus</taxon>
    </lineage>
</organism>
<keyword evidence="6" id="KW-0808">Transferase</keyword>
<dbReference type="InterPro" id="IPR003660">
    <property type="entry name" value="HAMP_dom"/>
</dbReference>
<reference evidence="17" key="1">
    <citation type="submission" date="2020-10" db="EMBL/GenBank/DDBJ databases">
        <authorList>
            <person name="Gilroy R."/>
        </authorList>
    </citation>
    <scope>NUCLEOTIDE SEQUENCE</scope>
    <source>
        <strain evidence="17">CHK199-13235</strain>
    </source>
</reference>
<evidence type="ECO:0000256" key="5">
    <source>
        <dbReference type="ARBA" id="ARBA00022553"/>
    </source>
</evidence>
<dbReference type="Gene3D" id="6.10.340.10">
    <property type="match status" value="1"/>
</dbReference>
<dbReference type="SUPFAM" id="SSF55874">
    <property type="entry name" value="ATPase domain of HSP90 chaperone/DNA topoisomerase II/histidine kinase"/>
    <property type="match status" value="1"/>
</dbReference>
<dbReference type="GO" id="GO:0000155">
    <property type="term" value="F:phosphorelay sensor kinase activity"/>
    <property type="evidence" value="ECO:0007669"/>
    <property type="project" value="InterPro"/>
</dbReference>
<dbReference type="PANTHER" id="PTHR34220">
    <property type="entry name" value="SENSOR HISTIDINE KINASE YPDA"/>
    <property type="match status" value="1"/>
</dbReference>
<dbReference type="PROSITE" id="PS50885">
    <property type="entry name" value="HAMP"/>
    <property type="match status" value="1"/>
</dbReference>
<dbReference type="SMART" id="SM00304">
    <property type="entry name" value="HAMP"/>
    <property type="match status" value="1"/>
</dbReference>
<evidence type="ECO:0000256" key="11">
    <source>
        <dbReference type="ARBA" id="ARBA00022989"/>
    </source>
</evidence>
<evidence type="ECO:0000256" key="14">
    <source>
        <dbReference type="SAM" id="Phobius"/>
    </source>
</evidence>
<dbReference type="EMBL" id="DVJP01000082">
    <property type="protein sequence ID" value="HIS77665.1"/>
    <property type="molecule type" value="Genomic_DNA"/>
</dbReference>
<evidence type="ECO:0000259" key="15">
    <source>
        <dbReference type="PROSITE" id="PS50109"/>
    </source>
</evidence>
<dbReference type="InterPro" id="IPR003594">
    <property type="entry name" value="HATPase_dom"/>
</dbReference>
<dbReference type="GO" id="GO:0005886">
    <property type="term" value="C:plasma membrane"/>
    <property type="evidence" value="ECO:0007669"/>
    <property type="project" value="UniProtKB-SubCell"/>
</dbReference>
<feature type="domain" description="Histidine kinase" evidence="15">
    <location>
        <begin position="486"/>
        <end position="593"/>
    </location>
</feature>
<gene>
    <name evidence="17" type="ORF">IAB51_12845</name>
</gene>
<dbReference type="CDD" id="cd06225">
    <property type="entry name" value="HAMP"/>
    <property type="match status" value="1"/>
</dbReference>
<evidence type="ECO:0000256" key="10">
    <source>
        <dbReference type="ARBA" id="ARBA00022840"/>
    </source>
</evidence>
<comment type="catalytic activity">
    <reaction evidence="1">
        <text>ATP + protein L-histidine = ADP + protein N-phospho-L-histidine.</text>
        <dbReference type="EC" id="2.7.13.3"/>
    </reaction>
</comment>
<keyword evidence="9 17" id="KW-0418">Kinase</keyword>
<keyword evidence="4" id="KW-1003">Cell membrane</keyword>
<dbReference type="PANTHER" id="PTHR34220:SF11">
    <property type="entry name" value="SENSOR PROTEIN KINASE HPTS"/>
    <property type="match status" value="1"/>
</dbReference>
<evidence type="ECO:0000256" key="6">
    <source>
        <dbReference type="ARBA" id="ARBA00022679"/>
    </source>
</evidence>
<dbReference type="InterPro" id="IPR010559">
    <property type="entry name" value="Sig_transdc_His_kin_internal"/>
</dbReference>
<evidence type="ECO:0000256" key="2">
    <source>
        <dbReference type="ARBA" id="ARBA00004651"/>
    </source>
</evidence>
<evidence type="ECO:0000256" key="9">
    <source>
        <dbReference type="ARBA" id="ARBA00022777"/>
    </source>
</evidence>
<dbReference type="GO" id="GO:0005524">
    <property type="term" value="F:ATP binding"/>
    <property type="evidence" value="ECO:0007669"/>
    <property type="project" value="UniProtKB-KW"/>
</dbReference>
<evidence type="ECO:0000256" key="7">
    <source>
        <dbReference type="ARBA" id="ARBA00022692"/>
    </source>
</evidence>
<dbReference type="Pfam" id="PF02518">
    <property type="entry name" value="HATPase_c"/>
    <property type="match status" value="1"/>
</dbReference>
<proteinExistence type="predicted"/>
<evidence type="ECO:0000256" key="12">
    <source>
        <dbReference type="ARBA" id="ARBA00023012"/>
    </source>
</evidence>
<accession>A0A9D1FQT6</accession>
<feature type="transmembrane region" description="Helical" evidence="14">
    <location>
        <begin position="302"/>
        <end position="323"/>
    </location>
</feature>
<sequence>MKIVKKILNHLSFKAKILLLFYGLIAIPTIILMYFLYQNLVVSVQNNHLTSTAEDFFQQSSAIEDNMEEAVSFAQTIGVNKNLNSFFNNNFSDASELILGYYRSIDPLLSWVASLGANTISDIRFYTENNTLFQNRYIFPLDKHIREDPCLADAVQELESNLFSIQYYDFDRQFFNSIPVPGNNISIYIQLSSLQSKQTYMEVVCNLEGLYQNLRLNYTNSLPAEIYALRDNSIVFSSDPNPNENLLPYLKEAIQSEKGAETLTLEGKQYYIVYAYTAIPDIYWISCFNMEEILAPVFSTKYWFFLIGAACIGLFCILTNYFVNKLLQRLNVLDKSLQEIQNGNFDISIDIQGNDIIDKTFQSFNLMSQYIQKLIHDVYESKLRTKDLQLKILSHQISPHFLYNTLECLKMEAELNDQHKISEGLTALGKLLRYYANITEEISTVQKELDSIQNYVCLMNLIHRPVCRLTIQSDPRISQYQMPNFVLQPLVENAIKHGGSHRNEITVQIHIWQEASQLHFTISDNGQGIPPEKLLSIQQRLQNKENVSQSKDSIGLSNVQERICLICGDTGGLSIQNNEQGGAVLSFSIAANLS</sequence>
<keyword evidence="5" id="KW-0597">Phosphoprotein</keyword>